<dbReference type="Proteomes" id="UP001346149">
    <property type="component" value="Unassembled WGS sequence"/>
</dbReference>
<dbReference type="SUPFAM" id="SSF54236">
    <property type="entry name" value="Ubiquitin-like"/>
    <property type="match status" value="1"/>
</dbReference>
<keyword evidence="4" id="KW-1185">Reference proteome</keyword>
<dbReference type="EMBL" id="JAXQNO010000013">
    <property type="protein sequence ID" value="KAK4785055.1"/>
    <property type="molecule type" value="Genomic_DNA"/>
</dbReference>
<evidence type="ECO:0000259" key="2">
    <source>
        <dbReference type="Pfam" id="PF11976"/>
    </source>
</evidence>
<dbReference type="PANTHER" id="PTHR47813:SF2">
    <property type="entry name" value="UBIQUITIN-LIKE SUPERFAMILY PROTEIN"/>
    <property type="match status" value="1"/>
</dbReference>
<dbReference type="PANTHER" id="PTHR47813">
    <property type="entry name" value="UBIQUITIN-LIKE SUPERFAMILY PROTEIN"/>
    <property type="match status" value="1"/>
</dbReference>
<dbReference type="AlphaFoldDB" id="A0AAN7LGN8"/>
<dbReference type="CDD" id="cd01763">
    <property type="entry name" value="Ubl_SUMO_like"/>
    <property type="match status" value="1"/>
</dbReference>
<dbReference type="Gene3D" id="3.10.20.90">
    <property type="entry name" value="Phosphatidylinositol 3-kinase Catalytic Subunit, Chain A, domain 1"/>
    <property type="match status" value="1"/>
</dbReference>
<feature type="domain" description="Rad60/SUMO-like" evidence="2">
    <location>
        <begin position="149"/>
        <end position="219"/>
    </location>
</feature>
<dbReference type="InterPro" id="IPR022617">
    <property type="entry name" value="Rad60/SUMO-like_dom"/>
</dbReference>
<accession>A0AAN7LGN8</accession>
<feature type="compositionally biased region" description="Low complexity" evidence="1">
    <location>
        <begin position="38"/>
        <end position="50"/>
    </location>
</feature>
<gene>
    <name evidence="3" type="ORF">SAY86_001744</name>
</gene>
<organism evidence="3 4">
    <name type="scientific">Trapa natans</name>
    <name type="common">Water chestnut</name>
    <dbReference type="NCBI Taxonomy" id="22666"/>
    <lineage>
        <taxon>Eukaryota</taxon>
        <taxon>Viridiplantae</taxon>
        <taxon>Streptophyta</taxon>
        <taxon>Embryophyta</taxon>
        <taxon>Tracheophyta</taxon>
        <taxon>Spermatophyta</taxon>
        <taxon>Magnoliopsida</taxon>
        <taxon>eudicotyledons</taxon>
        <taxon>Gunneridae</taxon>
        <taxon>Pentapetalae</taxon>
        <taxon>rosids</taxon>
        <taxon>malvids</taxon>
        <taxon>Myrtales</taxon>
        <taxon>Lythraceae</taxon>
        <taxon>Trapa</taxon>
    </lineage>
</organism>
<evidence type="ECO:0000313" key="4">
    <source>
        <dbReference type="Proteomes" id="UP001346149"/>
    </source>
</evidence>
<feature type="region of interest" description="Disordered" evidence="1">
    <location>
        <begin position="26"/>
        <end position="59"/>
    </location>
</feature>
<evidence type="ECO:0000256" key="1">
    <source>
        <dbReference type="SAM" id="MobiDB-lite"/>
    </source>
</evidence>
<name>A0AAN7LGN8_TRANT</name>
<sequence>MVNCGVVQGESVEEFDSLFDYSRVQPDDFIGVDEDSDTSPPSKRSKTSPSSDEKDGKLKDVLRCDDEEEEDWLVPPPKLNNIASRTQIEEDSTLKELRMMKEELLSITKSAEDFLQDVDGSVKKDITSQQSSLDSAAVKSSMSSHERAKIVLSIQDKDGVKQFRIYMDDKFERLFKLYADKTKINLESLLFSFDGDKIAPMATPDSLGMEDNDIIEVCVRSS</sequence>
<proteinExistence type="predicted"/>
<comment type="caution">
    <text evidence="3">The sequence shown here is derived from an EMBL/GenBank/DDBJ whole genome shotgun (WGS) entry which is preliminary data.</text>
</comment>
<dbReference type="InterPro" id="IPR029071">
    <property type="entry name" value="Ubiquitin-like_domsf"/>
</dbReference>
<reference evidence="3 4" key="1">
    <citation type="journal article" date="2023" name="Hortic Res">
        <title>Pangenome of water caltrop reveals structural variations and asymmetric subgenome divergence after allopolyploidization.</title>
        <authorList>
            <person name="Zhang X."/>
            <person name="Chen Y."/>
            <person name="Wang L."/>
            <person name="Yuan Y."/>
            <person name="Fang M."/>
            <person name="Shi L."/>
            <person name="Lu R."/>
            <person name="Comes H.P."/>
            <person name="Ma Y."/>
            <person name="Chen Y."/>
            <person name="Huang G."/>
            <person name="Zhou Y."/>
            <person name="Zheng Z."/>
            <person name="Qiu Y."/>
        </authorList>
    </citation>
    <scope>NUCLEOTIDE SEQUENCE [LARGE SCALE GENOMIC DNA]</scope>
    <source>
        <strain evidence="3">F231</strain>
    </source>
</reference>
<protein>
    <recommendedName>
        <fullName evidence="2">Rad60/SUMO-like domain-containing protein</fullName>
    </recommendedName>
</protein>
<dbReference type="Pfam" id="PF11976">
    <property type="entry name" value="Rad60-SLD"/>
    <property type="match status" value="1"/>
</dbReference>
<evidence type="ECO:0000313" key="3">
    <source>
        <dbReference type="EMBL" id="KAK4785055.1"/>
    </source>
</evidence>